<keyword evidence="3" id="KW-0963">Cytoplasm</keyword>
<keyword evidence="4" id="KW-0762">Sugar transport</keyword>
<dbReference type="GO" id="GO:0005737">
    <property type="term" value="C:cytoplasm"/>
    <property type="evidence" value="ECO:0007669"/>
    <property type="project" value="UniProtKB-SubCell"/>
</dbReference>
<dbReference type="InterPro" id="IPR004701">
    <property type="entry name" value="PTS_EIIA_man-typ"/>
</dbReference>
<sequence>MIQILIVTHGPLAEALKVSAGMFFPQASDITALSLNPQDNPLELKDRIVAEVRKVNEGDGVLIFADLFAGTPCNMTALALTELPDIPIQCLVGVNLPLVMEALGSLNSMDLHALTAHLTQIAADTILDLRAKLEL</sequence>
<evidence type="ECO:0000313" key="11">
    <source>
        <dbReference type="Proteomes" id="UP000433575"/>
    </source>
</evidence>
<dbReference type="GO" id="GO:0016020">
    <property type="term" value="C:membrane"/>
    <property type="evidence" value="ECO:0007669"/>
    <property type="project" value="InterPro"/>
</dbReference>
<dbReference type="InterPro" id="IPR033887">
    <property type="entry name" value="PTS_IIA_man"/>
</dbReference>
<dbReference type="Gene3D" id="3.40.50.510">
    <property type="entry name" value="Phosphotransferase system, mannose-type IIA component"/>
    <property type="match status" value="1"/>
</dbReference>
<dbReference type="PROSITE" id="PS51096">
    <property type="entry name" value="PTS_EIIA_TYPE_4"/>
    <property type="match status" value="1"/>
</dbReference>
<dbReference type="EMBL" id="WKPJ01000022">
    <property type="protein sequence ID" value="MSA90214.1"/>
    <property type="molecule type" value="Genomic_DNA"/>
</dbReference>
<dbReference type="AlphaFoldDB" id="A0A6N7S8I3"/>
<accession>A0A6N7S8I3</accession>
<gene>
    <name evidence="10" type="ORF">GKD88_12520</name>
    <name evidence="9" type="ORF">GKE08_12850</name>
</gene>
<evidence type="ECO:0000256" key="1">
    <source>
        <dbReference type="ARBA" id="ARBA00004496"/>
    </source>
</evidence>
<dbReference type="Proteomes" id="UP000433575">
    <property type="component" value="Unassembled WGS sequence"/>
</dbReference>
<evidence type="ECO:0000313" key="9">
    <source>
        <dbReference type="EMBL" id="MSA90214.1"/>
    </source>
</evidence>
<keyword evidence="5" id="KW-0808">Transferase</keyword>
<evidence type="ECO:0000259" key="8">
    <source>
        <dbReference type="PROSITE" id="PS51096"/>
    </source>
</evidence>
<dbReference type="InterPro" id="IPR036662">
    <property type="entry name" value="PTS_EIIA_man-typ_sf"/>
</dbReference>
<evidence type="ECO:0000256" key="3">
    <source>
        <dbReference type="ARBA" id="ARBA00022490"/>
    </source>
</evidence>
<dbReference type="SUPFAM" id="SSF53062">
    <property type="entry name" value="PTS system fructose IIA component-like"/>
    <property type="match status" value="1"/>
</dbReference>
<dbReference type="InterPro" id="IPR051471">
    <property type="entry name" value="Bacterial_PTS_sugar_comp"/>
</dbReference>
<dbReference type="EMBL" id="WKPI01000024">
    <property type="protein sequence ID" value="MSC33944.1"/>
    <property type="molecule type" value="Genomic_DNA"/>
</dbReference>
<name>A0A6N7S8I3_9FIRM</name>
<evidence type="ECO:0000313" key="12">
    <source>
        <dbReference type="Proteomes" id="UP000480929"/>
    </source>
</evidence>
<dbReference type="PANTHER" id="PTHR33799:SF1">
    <property type="entry name" value="PTS SYSTEM MANNOSE-SPECIFIC EIIAB COMPONENT-RELATED"/>
    <property type="match status" value="1"/>
</dbReference>
<evidence type="ECO:0000256" key="4">
    <source>
        <dbReference type="ARBA" id="ARBA00022597"/>
    </source>
</evidence>
<comment type="subcellular location">
    <subcellularLocation>
        <location evidence="1">Cytoplasm</location>
    </subcellularLocation>
</comment>
<comment type="caution">
    <text evidence="9">The sequence shown here is derived from an EMBL/GenBank/DDBJ whole genome shotgun (WGS) entry which is preliminary data.</text>
</comment>
<dbReference type="GO" id="GO:0016301">
    <property type="term" value="F:kinase activity"/>
    <property type="evidence" value="ECO:0007669"/>
    <property type="project" value="UniProtKB-KW"/>
</dbReference>
<dbReference type="RefSeq" id="WP_154239393.1">
    <property type="nucleotide sequence ID" value="NZ_AP031450.1"/>
</dbReference>
<keyword evidence="6" id="KW-0598">Phosphotransferase system</keyword>
<dbReference type="PANTHER" id="PTHR33799">
    <property type="entry name" value="PTS PERMEASE-RELATED-RELATED"/>
    <property type="match status" value="1"/>
</dbReference>
<proteinExistence type="predicted"/>
<dbReference type="Pfam" id="PF03610">
    <property type="entry name" value="EIIA-man"/>
    <property type="match status" value="1"/>
</dbReference>
<dbReference type="GO" id="GO:0009401">
    <property type="term" value="P:phosphoenolpyruvate-dependent sugar phosphotransferase system"/>
    <property type="evidence" value="ECO:0007669"/>
    <property type="project" value="UniProtKB-KW"/>
</dbReference>
<evidence type="ECO:0000256" key="7">
    <source>
        <dbReference type="ARBA" id="ARBA00022777"/>
    </source>
</evidence>
<protein>
    <submittedName>
        <fullName evidence="9">PTS mannose transporter subunit IIA</fullName>
    </submittedName>
</protein>
<keyword evidence="7" id="KW-0418">Kinase</keyword>
<dbReference type="CDD" id="cd00006">
    <property type="entry name" value="PTS_IIA_man"/>
    <property type="match status" value="1"/>
</dbReference>
<dbReference type="OrthoDB" id="9799827at2"/>
<evidence type="ECO:0000256" key="2">
    <source>
        <dbReference type="ARBA" id="ARBA00022448"/>
    </source>
</evidence>
<reference evidence="11 12" key="1">
    <citation type="journal article" date="2019" name="Nat. Med.">
        <title>A library of human gut bacterial isolates paired with longitudinal multiomics data enables mechanistic microbiome research.</title>
        <authorList>
            <person name="Poyet M."/>
            <person name="Groussin M."/>
            <person name="Gibbons S.M."/>
            <person name="Avila-Pacheco J."/>
            <person name="Jiang X."/>
            <person name="Kearney S.M."/>
            <person name="Perrotta A.R."/>
            <person name="Berdy B."/>
            <person name="Zhao S."/>
            <person name="Lieberman T.D."/>
            <person name="Swanson P.K."/>
            <person name="Smith M."/>
            <person name="Roesemann S."/>
            <person name="Alexander J.E."/>
            <person name="Rich S.A."/>
            <person name="Livny J."/>
            <person name="Vlamakis H."/>
            <person name="Clish C."/>
            <person name="Bullock K."/>
            <person name="Deik A."/>
            <person name="Scott J."/>
            <person name="Pierce K.A."/>
            <person name="Xavier R.J."/>
            <person name="Alm E.J."/>
        </authorList>
    </citation>
    <scope>NUCLEOTIDE SEQUENCE [LARGE SCALE GENOMIC DNA]</scope>
    <source>
        <strain evidence="9 11">BIOML-A4</strain>
        <strain evidence="10 12">BIOML-A5</strain>
    </source>
</reference>
<dbReference type="Proteomes" id="UP000480929">
    <property type="component" value="Unassembled WGS sequence"/>
</dbReference>
<organism evidence="9 11">
    <name type="scientific">Holdemania massiliensis</name>
    <dbReference type="NCBI Taxonomy" id="1468449"/>
    <lineage>
        <taxon>Bacteria</taxon>
        <taxon>Bacillati</taxon>
        <taxon>Bacillota</taxon>
        <taxon>Erysipelotrichia</taxon>
        <taxon>Erysipelotrichales</taxon>
        <taxon>Erysipelotrichaceae</taxon>
        <taxon>Holdemania</taxon>
    </lineage>
</organism>
<feature type="domain" description="PTS EIIA type-4" evidence="8">
    <location>
        <begin position="1"/>
        <end position="126"/>
    </location>
</feature>
<keyword evidence="12" id="KW-1185">Reference proteome</keyword>
<keyword evidence="2" id="KW-0813">Transport</keyword>
<evidence type="ECO:0000256" key="5">
    <source>
        <dbReference type="ARBA" id="ARBA00022679"/>
    </source>
</evidence>
<evidence type="ECO:0000313" key="10">
    <source>
        <dbReference type="EMBL" id="MSC33944.1"/>
    </source>
</evidence>
<evidence type="ECO:0000256" key="6">
    <source>
        <dbReference type="ARBA" id="ARBA00022683"/>
    </source>
</evidence>